<keyword evidence="3" id="KW-1185">Reference proteome</keyword>
<feature type="region of interest" description="Disordered" evidence="1">
    <location>
        <begin position="1"/>
        <end position="26"/>
    </location>
</feature>
<sequence length="26" mass="3044">ESWTPSEKLGGGVRHLEEEEEEEEEE</sequence>
<comment type="caution">
    <text evidence="2">The sequence shown here is derived from an EMBL/GenBank/DDBJ whole genome shotgun (WGS) entry which is preliminary data.</text>
</comment>
<dbReference type="Proteomes" id="UP000265520">
    <property type="component" value="Unassembled WGS sequence"/>
</dbReference>
<reference evidence="2 3" key="1">
    <citation type="journal article" date="2018" name="Front. Plant Sci.">
        <title>Red Clover (Trifolium pratense) and Zigzag Clover (T. medium) - A Picture of Genomic Similarities and Differences.</title>
        <authorList>
            <person name="Dluhosova J."/>
            <person name="Istvanek J."/>
            <person name="Nedelnik J."/>
            <person name="Repkova J."/>
        </authorList>
    </citation>
    <scope>NUCLEOTIDE SEQUENCE [LARGE SCALE GENOMIC DNA]</scope>
    <source>
        <strain evidence="3">cv. 10/8</strain>
        <tissue evidence="2">Leaf</tissue>
    </source>
</reference>
<evidence type="ECO:0000256" key="1">
    <source>
        <dbReference type="SAM" id="MobiDB-lite"/>
    </source>
</evidence>
<feature type="non-terminal residue" evidence="2">
    <location>
        <position position="1"/>
    </location>
</feature>
<organism evidence="2 3">
    <name type="scientific">Trifolium medium</name>
    <dbReference type="NCBI Taxonomy" id="97028"/>
    <lineage>
        <taxon>Eukaryota</taxon>
        <taxon>Viridiplantae</taxon>
        <taxon>Streptophyta</taxon>
        <taxon>Embryophyta</taxon>
        <taxon>Tracheophyta</taxon>
        <taxon>Spermatophyta</taxon>
        <taxon>Magnoliopsida</taxon>
        <taxon>eudicotyledons</taxon>
        <taxon>Gunneridae</taxon>
        <taxon>Pentapetalae</taxon>
        <taxon>rosids</taxon>
        <taxon>fabids</taxon>
        <taxon>Fabales</taxon>
        <taxon>Fabaceae</taxon>
        <taxon>Papilionoideae</taxon>
        <taxon>50 kb inversion clade</taxon>
        <taxon>NPAAA clade</taxon>
        <taxon>Hologalegina</taxon>
        <taxon>IRL clade</taxon>
        <taxon>Trifolieae</taxon>
        <taxon>Trifolium</taxon>
    </lineage>
</organism>
<name>A0A392RI03_9FABA</name>
<protein>
    <submittedName>
        <fullName evidence="2">Uncharacterized protein</fullName>
    </submittedName>
</protein>
<dbReference type="EMBL" id="LXQA010231846">
    <property type="protein sequence ID" value="MCI36233.1"/>
    <property type="molecule type" value="Genomic_DNA"/>
</dbReference>
<proteinExistence type="predicted"/>
<dbReference type="AlphaFoldDB" id="A0A392RI03"/>
<evidence type="ECO:0000313" key="2">
    <source>
        <dbReference type="EMBL" id="MCI36233.1"/>
    </source>
</evidence>
<accession>A0A392RI03</accession>
<evidence type="ECO:0000313" key="3">
    <source>
        <dbReference type="Proteomes" id="UP000265520"/>
    </source>
</evidence>